<gene>
    <name evidence="1" type="ORF">DFH07DRAFT_750074</name>
</gene>
<evidence type="ECO:0008006" key="3">
    <source>
        <dbReference type="Google" id="ProtNLM"/>
    </source>
</evidence>
<protein>
    <recommendedName>
        <fullName evidence="3">Cupin 2 conserved barrel domain-containing protein</fullName>
    </recommendedName>
</protein>
<accession>A0AAD7IH48</accession>
<dbReference type="SUPFAM" id="SSF51182">
    <property type="entry name" value="RmlC-like cupins"/>
    <property type="match status" value="1"/>
</dbReference>
<keyword evidence="2" id="KW-1185">Reference proteome</keyword>
<dbReference type="InterPro" id="IPR014710">
    <property type="entry name" value="RmlC-like_jellyroll"/>
</dbReference>
<reference evidence="1" key="1">
    <citation type="submission" date="2023-03" db="EMBL/GenBank/DDBJ databases">
        <title>Massive genome expansion in bonnet fungi (Mycena s.s.) driven by repeated elements and novel gene families across ecological guilds.</title>
        <authorList>
            <consortium name="Lawrence Berkeley National Laboratory"/>
            <person name="Harder C.B."/>
            <person name="Miyauchi S."/>
            <person name="Viragh M."/>
            <person name="Kuo A."/>
            <person name="Thoen E."/>
            <person name="Andreopoulos B."/>
            <person name="Lu D."/>
            <person name="Skrede I."/>
            <person name="Drula E."/>
            <person name="Henrissat B."/>
            <person name="Morin E."/>
            <person name="Kohler A."/>
            <person name="Barry K."/>
            <person name="LaButti K."/>
            <person name="Morin E."/>
            <person name="Salamov A."/>
            <person name="Lipzen A."/>
            <person name="Mereny Z."/>
            <person name="Hegedus B."/>
            <person name="Baldrian P."/>
            <person name="Stursova M."/>
            <person name="Weitz H."/>
            <person name="Taylor A."/>
            <person name="Grigoriev I.V."/>
            <person name="Nagy L.G."/>
            <person name="Martin F."/>
            <person name="Kauserud H."/>
        </authorList>
    </citation>
    <scope>NUCLEOTIDE SEQUENCE</scope>
    <source>
        <strain evidence="1">CBHHK188m</strain>
    </source>
</reference>
<dbReference type="Gene3D" id="2.60.120.10">
    <property type="entry name" value="Jelly Rolls"/>
    <property type="match status" value="1"/>
</dbReference>
<proteinExistence type="predicted"/>
<evidence type="ECO:0000313" key="2">
    <source>
        <dbReference type="Proteomes" id="UP001215280"/>
    </source>
</evidence>
<dbReference type="InterPro" id="IPR011051">
    <property type="entry name" value="RmlC_Cupin_sf"/>
</dbReference>
<name>A0AAD7IH48_9AGAR</name>
<comment type="caution">
    <text evidence="1">The sequence shown here is derived from an EMBL/GenBank/DDBJ whole genome shotgun (WGS) entry which is preliminary data.</text>
</comment>
<dbReference type="EMBL" id="JARJLG010000114">
    <property type="protein sequence ID" value="KAJ7743032.1"/>
    <property type="molecule type" value="Genomic_DNA"/>
</dbReference>
<evidence type="ECO:0000313" key="1">
    <source>
        <dbReference type="EMBL" id="KAJ7743032.1"/>
    </source>
</evidence>
<organism evidence="1 2">
    <name type="scientific">Mycena maculata</name>
    <dbReference type="NCBI Taxonomy" id="230809"/>
    <lineage>
        <taxon>Eukaryota</taxon>
        <taxon>Fungi</taxon>
        <taxon>Dikarya</taxon>
        <taxon>Basidiomycota</taxon>
        <taxon>Agaricomycotina</taxon>
        <taxon>Agaricomycetes</taxon>
        <taxon>Agaricomycetidae</taxon>
        <taxon>Agaricales</taxon>
        <taxon>Marasmiineae</taxon>
        <taxon>Mycenaceae</taxon>
        <taxon>Mycena</taxon>
    </lineage>
</organism>
<dbReference type="Proteomes" id="UP001215280">
    <property type="component" value="Unassembled WGS sequence"/>
</dbReference>
<dbReference type="AlphaFoldDB" id="A0AAD7IH48"/>
<sequence length="242" mass="27297">MLEPLFPDVDSWTVQEGLTFTVLQNLLQTRIHVTGKGEKFYVPPHWHAADDENRIVLKGRLLVIQDAVHRVVEPDDGICFTRRGVVHCIESFPGEELILEETATAPEDQKTFFFRNLGAPGMLKSPIGVMQVMYYGDTYAKLPTGCRWLERPLVVVVGGWMASMLGYTLPQDGPEEIPSRKERIESSTVLKQNSTNTLRAPNLAREFQISSLSFQQRPCNTNRASPTLDNTSYLLRTDVESC</sequence>